<accession>A0AAU9P165</accession>
<gene>
    <name evidence="3" type="ORF">LVIROSA_LOCUS29801</name>
</gene>
<dbReference type="AlphaFoldDB" id="A0AAU9P165"/>
<evidence type="ECO:0000313" key="4">
    <source>
        <dbReference type="Proteomes" id="UP001157418"/>
    </source>
</evidence>
<feature type="region of interest" description="Disordered" evidence="1">
    <location>
        <begin position="1"/>
        <end position="22"/>
    </location>
</feature>
<evidence type="ECO:0000313" key="3">
    <source>
        <dbReference type="EMBL" id="CAH1443920.1"/>
    </source>
</evidence>
<proteinExistence type="predicted"/>
<evidence type="ECO:0000259" key="2">
    <source>
        <dbReference type="Pfam" id="PF14111"/>
    </source>
</evidence>
<dbReference type="EMBL" id="CAKMRJ010005523">
    <property type="protein sequence ID" value="CAH1443920.1"/>
    <property type="molecule type" value="Genomic_DNA"/>
</dbReference>
<organism evidence="3 4">
    <name type="scientific">Lactuca virosa</name>
    <dbReference type="NCBI Taxonomy" id="75947"/>
    <lineage>
        <taxon>Eukaryota</taxon>
        <taxon>Viridiplantae</taxon>
        <taxon>Streptophyta</taxon>
        <taxon>Embryophyta</taxon>
        <taxon>Tracheophyta</taxon>
        <taxon>Spermatophyta</taxon>
        <taxon>Magnoliopsida</taxon>
        <taxon>eudicotyledons</taxon>
        <taxon>Gunneridae</taxon>
        <taxon>Pentapetalae</taxon>
        <taxon>asterids</taxon>
        <taxon>campanulids</taxon>
        <taxon>Asterales</taxon>
        <taxon>Asteraceae</taxon>
        <taxon>Cichorioideae</taxon>
        <taxon>Cichorieae</taxon>
        <taxon>Lactucinae</taxon>
        <taxon>Lactuca</taxon>
    </lineage>
</organism>
<dbReference type="Pfam" id="PF14111">
    <property type="entry name" value="DUF4283"/>
    <property type="match status" value="1"/>
</dbReference>
<reference evidence="3 4" key="1">
    <citation type="submission" date="2022-01" db="EMBL/GenBank/DDBJ databases">
        <authorList>
            <person name="Xiong W."/>
            <person name="Schranz E."/>
        </authorList>
    </citation>
    <scope>NUCLEOTIDE SEQUENCE [LARGE SCALE GENOMIC DNA]</scope>
</reference>
<evidence type="ECO:0000256" key="1">
    <source>
        <dbReference type="SAM" id="MobiDB-lite"/>
    </source>
</evidence>
<comment type="caution">
    <text evidence="3">The sequence shown here is derived from an EMBL/GenBank/DDBJ whole genome shotgun (WGS) entry which is preliminary data.</text>
</comment>
<feature type="domain" description="DUF4283" evidence="2">
    <location>
        <begin position="356"/>
        <end position="430"/>
    </location>
</feature>
<sequence length="607" mass="67225">MLGKFGSIFGLKSNDPPDPDPDCQRLYEEDFDVEPGAIRRGRRAIHKENSPYTGDKPLLLKEKIKAQVNRNLVEKKFLESKSSNEGLKYTLRAGVREVIESGYGKENSDPNFIKSELKSMENAIKGGKGIETQFSVQAGFNSSNSLKDVPNPSIVLPGNEASKAKGILGMKPMSSEQKLSSQSVPVKIVSSPASGLSPVKSVSPSIGVPVIAKSVLNSVNNFDAEMNDSVIEGSMLNGEIGSISKMQQGGNPMNEDMNLDGSNGNNLKVEQGSSFLNLKWDKEPMNVDNFSKPSMSPAAKLVSDYNKKSYARMVESTSSVVDLNIKVIPKADGKPAGKVELPYADLMLGGAPYHATLYGFFMGKKLAFPTINHFAFKMWKIFGLKDIMVNDEGFFFFKFDSKEGMMSVLEGGPWLINNVPLFIQRWRPGLVLSKPQIKSVHVWVKVFNVPLEYWNSKGVTLIANEIGKPIAMDNITQKMCKEHWGRPAFMRFLVEMSAEFNWLKEISVVSIDFGTCEKVESSLEIETKEDEKLVAEENSKNGKVDSDVFILVTKKNNKGKQSSSNVVFQENRKIDLIKSLEKSTVPMEECVVVEKQGQESGRRGQPR</sequence>
<dbReference type="InterPro" id="IPR040256">
    <property type="entry name" value="At4g02000-like"/>
</dbReference>
<dbReference type="InterPro" id="IPR025558">
    <property type="entry name" value="DUF4283"/>
</dbReference>
<name>A0AAU9P165_9ASTR</name>
<keyword evidence="4" id="KW-1185">Reference proteome</keyword>
<dbReference type="Proteomes" id="UP001157418">
    <property type="component" value="Unassembled WGS sequence"/>
</dbReference>
<dbReference type="PANTHER" id="PTHR31286:SF99">
    <property type="entry name" value="DUF4283 DOMAIN-CONTAINING PROTEIN"/>
    <property type="match status" value="1"/>
</dbReference>
<dbReference type="PANTHER" id="PTHR31286">
    <property type="entry name" value="GLYCINE-RICH CELL WALL STRUCTURAL PROTEIN 1.8-LIKE"/>
    <property type="match status" value="1"/>
</dbReference>
<protein>
    <recommendedName>
        <fullName evidence="2">DUF4283 domain-containing protein</fullName>
    </recommendedName>
</protein>